<feature type="region of interest" description="Disordered" evidence="1">
    <location>
        <begin position="1"/>
        <end position="182"/>
    </location>
</feature>
<organism evidence="3 4">
    <name type="scientific">Collybiopsis luxurians FD-317 M1</name>
    <dbReference type="NCBI Taxonomy" id="944289"/>
    <lineage>
        <taxon>Eukaryota</taxon>
        <taxon>Fungi</taxon>
        <taxon>Dikarya</taxon>
        <taxon>Basidiomycota</taxon>
        <taxon>Agaricomycotina</taxon>
        <taxon>Agaricomycetes</taxon>
        <taxon>Agaricomycetidae</taxon>
        <taxon>Agaricales</taxon>
        <taxon>Marasmiineae</taxon>
        <taxon>Omphalotaceae</taxon>
        <taxon>Collybiopsis</taxon>
        <taxon>Collybiopsis luxurians</taxon>
    </lineage>
</organism>
<proteinExistence type="predicted"/>
<feature type="compositionally biased region" description="Acidic residues" evidence="1">
    <location>
        <begin position="1"/>
        <end position="16"/>
    </location>
</feature>
<dbReference type="CDD" id="cd00201">
    <property type="entry name" value="WW"/>
    <property type="match status" value="1"/>
</dbReference>
<name>A0A0D0CAH7_9AGAR</name>
<protein>
    <recommendedName>
        <fullName evidence="2">WW domain-containing protein</fullName>
    </recommendedName>
</protein>
<keyword evidence="4" id="KW-1185">Reference proteome</keyword>
<feature type="compositionally biased region" description="Acidic residues" evidence="1">
    <location>
        <begin position="37"/>
        <end position="48"/>
    </location>
</feature>
<dbReference type="HOGENOM" id="CLU_1120280_0_0_1"/>
<sequence length="248" mass="26701">MDEETEVLDWEEDEEQANIPTQAPVDDADGVSLGSDSGDEAENVEPEPEPPSAPAPSSLDPPIQVQEETADSTTESASPRDFSAKPNDSSPLNSPPQPQNRSQRPRSKPLSAAQMMAHGLPPKPVASAVPFLPSSHSSLTEATAMATRETGKGKAASSSSKTPAAKSTFPDESDPLPPYWEIRHPRSGGRQVYYYNTRTHESTWILPVSIFSSKSILGDLSVMMSFQAQSRSHSSFPLPLPLPFYSGI</sequence>
<evidence type="ECO:0000313" key="3">
    <source>
        <dbReference type="EMBL" id="KIK54992.1"/>
    </source>
</evidence>
<dbReference type="PROSITE" id="PS50020">
    <property type="entry name" value="WW_DOMAIN_2"/>
    <property type="match status" value="1"/>
</dbReference>
<reference evidence="3 4" key="1">
    <citation type="submission" date="2014-04" db="EMBL/GenBank/DDBJ databases">
        <title>Evolutionary Origins and Diversification of the Mycorrhizal Mutualists.</title>
        <authorList>
            <consortium name="DOE Joint Genome Institute"/>
            <consortium name="Mycorrhizal Genomics Consortium"/>
            <person name="Kohler A."/>
            <person name="Kuo A."/>
            <person name="Nagy L.G."/>
            <person name="Floudas D."/>
            <person name="Copeland A."/>
            <person name="Barry K.W."/>
            <person name="Cichocki N."/>
            <person name="Veneault-Fourrey C."/>
            <person name="LaButti K."/>
            <person name="Lindquist E.A."/>
            <person name="Lipzen A."/>
            <person name="Lundell T."/>
            <person name="Morin E."/>
            <person name="Murat C."/>
            <person name="Riley R."/>
            <person name="Ohm R."/>
            <person name="Sun H."/>
            <person name="Tunlid A."/>
            <person name="Henrissat B."/>
            <person name="Grigoriev I.V."/>
            <person name="Hibbett D.S."/>
            <person name="Martin F."/>
        </authorList>
    </citation>
    <scope>NUCLEOTIDE SEQUENCE [LARGE SCALE GENOMIC DNA]</scope>
    <source>
        <strain evidence="3 4">FD-317 M1</strain>
    </source>
</reference>
<dbReference type="SUPFAM" id="SSF51045">
    <property type="entry name" value="WW domain"/>
    <property type="match status" value="1"/>
</dbReference>
<dbReference type="SMART" id="SM00456">
    <property type="entry name" value="WW"/>
    <property type="match status" value="1"/>
</dbReference>
<dbReference type="Gene3D" id="2.20.70.10">
    <property type="match status" value="1"/>
</dbReference>
<dbReference type="AlphaFoldDB" id="A0A0D0CAH7"/>
<accession>A0A0D0CAH7</accession>
<dbReference type="Proteomes" id="UP000053593">
    <property type="component" value="Unassembled WGS sequence"/>
</dbReference>
<evidence type="ECO:0000259" key="2">
    <source>
        <dbReference type="PROSITE" id="PS50020"/>
    </source>
</evidence>
<feature type="compositionally biased region" description="Low complexity" evidence="1">
    <location>
        <begin position="153"/>
        <end position="168"/>
    </location>
</feature>
<gene>
    <name evidence="3" type="ORF">GYMLUDRAFT_886758</name>
</gene>
<evidence type="ECO:0000256" key="1">
    <source>
        <dbReference type="SAM" id="MobiDB-lite"/>
    </source>
</evidence>
<feature type="domain" description="WW" evidence="2">
    <location>
        <begin position="174"/>
        <end position="209"/>
    </location>
</feature>
<evidence type="ECO:0000313" key="4">
    <source>
        <dbReference type="Proteomes" id="UP000053593"/>
    </source>
</evidence>
<dbReference type="EMBL" id="KN834810">
    <property type="protein sequence ID" value="KIK54992.1"/>
    <property type="molecule type" value="Genomic_DNA"/>
</dbReference>
<dbReference type="OrthoDB" id="548295at2759"/>
<dbReference type="InterPro" id="IPR036020">
    <property type="entry name" value="WW_dom_sf"/>
</dbReference>
<dbReference type="InterPro" id="IPR001202">
    <property type="entry name" value="WW_dom"/>
</dbReference>